<gene>
    <name evidence="2" type="ORF">LEP1GSC081_0322</name>
</gene>
<dbReference type="RefSeq" id="WP_004758321.1">
    <property type="nucleotide sequence ID" value="NZ_AHMY02000066.1"/>
</dbReference>
<feature type="chain" id="PRO_5002392443" description="Lipoprotein" evidence="1">
    <location>
        <begin position="21"/>
        <end position="280"/>
    </location>
</feature>
<feature type="signal peptide" evidence="1">
    <location>
        <begin position="1"/>
        <end position="20"/>
    </location>
</feature>
<evidence type="ECO:0000313" key="2">
    <source>
        <dbReference type="EMBL" id="EKO13919.1"/>
    </source>
</evidence>
<keyword evidence="1" id="KW-0732">Signal</keyword>
<accession>A0A0E2AYA9</accession>
<dbReference type="EMBL" id="AHMY02000066">
    <property type="protein sequence ID" value="EKO13919.1"/>
    <property type="molecule type" value="Genomic_DNA"/>
</dbReference>
<dbReference type="Proteomes" id="UP000006253">
    <property type="component" value="Unassembled WGS sequence"/>
</dbReference>
<reference evidence="2 3" key="1">
    <citation type="submission" date="2012-10" db="EMBL/GenBank/DDBJ databases">
        <authorList>
            <person name="Harkins D.M."/>
            <person name="Durkin A.S."/>
            <person name="Brinkac L.M."/>
            <person name="Selengut J.D."/>
            <person name="Sanka R."/>
            <person name="DePew J."/>
            <person name="Purushe J."/>
            <person name="Peacock S.J."/>
            <person name="Thaipadungpanit J."/>
            <person name="Wuthiekanun V.W."/>
            <person name="Day N.P."/>
            <person name="Vinetz J.M."/>
            <person name="Sutton G.G."/>
            <person name="Nelson W.C."/>
            <person name="Fouts D.E."/>
        </authorList>
    </citation>
    <scope>NUCLEOTIDE SEQUENCE [LARGE SCALE GENOMIC DNA]</scope>
    <source>
        <strain evidence="2 3">H1</strain>
    </source>
</reference>
<dbReference type="NCBIfam" id="NF047804">
    <property type="entry name" value="LIC13305_lipo"/>
    <property type="match status" value="1"/>
</dbReference>
<organism evidence="2 3">
    <name type="scientific">Leptospira kirschneri str. H1</name>
    <dbReference type="NCBI Taxonomy" id="1049966"/>
    <lineage>
        <taxon>Bacteria</taxon>
        <taxon>Pseudomonadati</taxon>
        <taxon>Spirochaetota</taxon>
        <taxon>Spirochaetia</taxon>
        <taxon>Leptospirales</taxon>
        <taxon>Leptospiraceae</taxon>
        <taxon>Leptospira</taxon>
    </lineage>
</organism>
<evidence type="ECO:0008006" key="4">
    <source>
        <dbReference type="Google" id="ProtNLM"/>
    </source>
</evidence>
<name>A0A0E2AYA9_9LEPT</name>
<evidence type="ECO:0000313" key="3">
    <source>
        <dbReference type="Proteomes" id="UP000006253"/>
    </source>
</evidence>
<dbReference type="Gene3D" id="3.40.390.70">
    <property type="match status" value="1"/>
</dbReference>
<comment type="caution">
    <text evidence="2">The sequence shown here is derived from an EMBL/GenBank/DDBJ whole genome shotgun (WGS) entry which is preliminary data.</text>
</comment>
<dbReference type="AlphaFoldDB" id="A0A0E2AYA9"/>
<evidence type="ECO:0000256" key="1">
    <source>
        <dbReference type="SAM" id="SignalP"/>
    </source>
</evidence>
<sequence>MIKKSILICLLLLILNACNSKENKENSNVILFLLLHINQLANADKAEDYNRDVEIISDRIIPDTFNEIQYEIAPVNEIQNYRNFLDLEIEKYPRGYWIKGRAEKVILGKNLKLNGQNIAAVPDAYQKVLYLSINGTGTSTRDYLIHVIHHELNHNVDFAHYGDMRKILSDWSSLNTPSFQYGNGGAEAYANPGIPWAALTNPVPGFIDLYSTLAQEEDRSELMAVLMGTENENTILKNTCAVDPIVANKVKKLISILNEFWPYKGNDTYWTRINSETTCD</sequence>
<protein>
    <recommendedName>
        <fullName evidence="4">Lipoprotein</fullName>
    </recommendedName>
</protein>
<proteinExistence type="predicted"/>